<sequence length="154" mass="17542">MRNFDFAPLYRSTVGFDHLRPLLNAVSRSESNAPSYPPYNIELIDKDQYRISMAVAGFTEKELDINVEKQFLTVKSRKPDEESNRNYLYQGIAARNFERRFQLAEHVEVSGAQLASGLLHIELSREVPEAMKPKSIPITRGDSKLIDVNQKDAA</sequence>
<dbReference type="AlphaFoldDB" id="A0A2A5WGN8"/>
<feature type="domain" description="SHSP" evidence="4">
    <location>
        <begin position="30"/>
        <end position="141"/>
    </location>
</feature>
<gene>
    <name evidence="5" type="ORF">CNF02_01450</name>
</gene>
<organism evidence="5 6">
    <name type="scientific">OM182 bacterium MED-G28</name>
    <dbReference type="NCBI Taxonomy" id="1986256"/>
    <lineage>
        <taxon>Bacteria</taxon>
        <taxon>Pseudomonadati</taxon>
        <taxon>Pseudomonadota</taxon>
        <taxon>Gammaproteobacteria</taxon>
        <taxon>OMG group</taxon>
        <taxon>OM182 clade</taxon>
    </lineage>
</organism>
<dbReference type="Pfam" id="PF00011">
    <property type="entry name" value="HSP20"/>
    <property type="match status" value="1"/>
</dbReference>
<name>A0A2A5WGN8_9GAMM</name>
<dbReference type="Gene3D" id="2.60.40.790">
    <property type="match status" value="1"/>
</dbReference>
<dbReference type="PANTHER" id="PTHR47062">
    <property type="match status" value="1"/>
</dbReference>
<dbReference type="CDD" id="cd06470">
    <property type="entry name" value="ACD_IbpA-B_like"/>
    <property type="match status" value="1"/>
</dbReference>
<evidence type="ECO:0000256" key="2">
    <source>
        <dbReference type="PROSITE-ProRule" id="PRU00285"/>
    </source>
</evidence>
<dbReference type="InterPro" id="IPR037913">
    <property type="entry name" value="ACD_IbpA/B"/>
</dbReference>
<dbReference type="PROSITE" id="PS01031">
    <property type="entry name" value="SHSP"/>
    <property type="match status" value="1"/>
</dbReference>
<comment type="similarity">
    <text evidence="2 3">Belongs to the small heat shock protein (HSP20) family.</text>
</comment>
<dbReference type="Proteomes" id="UP000219329">
    <property type="component" value="Unassembled WGS sequence"/>
</dbReference>
<comment type="caution">
    <text evidence="5">The sequence shown here is derived from an EMBL/GenBank/DDBJ whole genome shotgun (WGS) entry which is preliminary data.</text>
</comment>
<protein>
    <submittedName>
        <fullName evidence="5">Heat-shock protein IbpA</fullName>
    </submittedName>
</protein>
<evidence type="ECO:0000256" key="1">
    <source>
        <dbReference type="ARBA" id="ARBA00023016"/>
    </source>
</evidence>
<evidence type="ECO:0000313" key="5">
    <source>
        <dbReference type="EMBL" id="PDH35404.1"/>
    </source>
</evidence>
<dbReference type="InterPro" id="IPR008978">
    <property type="entry name" value="HSP20-like_chaperone"/>
</dbReference>
<evidence type="ECO:0000259" key="4">
    <source>
        <dbReference type="PROSITE" id="PS01031"/>
    </source>
</evidence>
<keyword evidence="1" id="KW-0346">Stress response</keyword>
<dbReference type="InterPro" id="IPR002068">
    <property type="entry name" value="A-crystallin/Hsp20_dom"/>
</dbReference>
<dbReference type="EMBL" id="NTJZ01000001">
    <property type="protein sequence ID" value="PDH35404.1"/>
    <property type="molecule type" value="Genomic_DNA"/>
</dbReference>
<evidence type="ECO:0000256" key="3">
    <source>
        <dbReference type="RuleBase" id="RU003616"/>
    </source>
</evidence>
<proteinExistence type="inferred from homology"/>
<evidence type="ECO:0000313" key="6">
    <source>
        <dbReference type="Proteomes" id="UP000219329"/>
    </source>
</evidence>
<dbReference type="PANTHER" id="PTHR47062:SF1">
    <property type="entry name" value="SMALL HEAT SHOCK PROTEIN IBPA"/>
    <property type="match status" value="1"/>
</dbReference>
<accession>A0A2A5WGN8</accession>
<reference evidence="5 6" key="1">
    <citation type="submission" date="2017-08" db="EMBL/GenBank/DDBJ databases">
        <title>Fine stratification of microbial communities through a metagenomic profile of the photic zone.</title>
        <authorList>
            <person name="Haro-Moreno J.M."/>
            <person name="Lopez-Perez M."/>
            <person name="De La Torre J."/>
            <person name="Picazo A."/>
            <person name="Camacho A."/>
            <person name="Rodriguez-Valera F."/>
        </authorList>
    </citation>
    <scope>NUCLEOTIDE SEQUENCE [LARGE SCALE GENOMIC DNA]</scope>
    <source>
        <strain evidence="5">MED-G28</strain>
    </source>
</reference>
<dbReference type="SUPFAM" id="SSF49764">
    <property type="entry name" value="HSP20-like chaperones"/>
    <property type="match status" value="1"/>
</dbReference>